<organism evidence="1 2">
    <name type="scientific">Vreelandella alkaliphila</name>
    <dbReference type="NCBI Taxonomy" id="272774"/>
    <lineage>
        <taxon>Bacteria</taxon>
        <taxon>Pseudomonadati</taxon>
        <taxon>Pseudomonadota</taxon>
        <taxon>Gammaproteobacteria</taxon>
        <taxon>Oceanospirillales</taxon>
        <taxon>Halomonadaceae</taxon>
        <taxon>Vreelandella</taxon>
    </lineage>
</organism>
<reference evidence="1 2" key="1">
    <citation type="submission" date="2017-08" db="EMBL/GenBank/DDBJ databases">
        <title>Halomonas binhaiensis sp. nov., isolated from saline alkaline soil.</title>
        <authorList>
            <person name="Wang D."/>
            <person name="Zhang G."/>
        </authorList>
    </citation>
    <scope>NUCLEOTIDE SEQUENCE [LARGE SCALE GENOMIC DNA]</scope>
    <source>
        <strain evidence="1 2">WN018</strain>
    </source>
</reference>
<evidence type="ECO:0000313" key="2">
    <source>
        <dbReference type="Proteomes" id="UP000218675"/>
    </source>
</evidence>
<dbReference type="EMBL" id="NSKA01000002">
    <property type="protein sequence ID" value="PAU72715.1"/>
    <property type="molecule type" value="Genomic_DNA"/>
</dbReference>
<sequence>MPQVKGTVEGIILSGTIDLSRCCCRTIFPLCSKFAAERSDIHSGSQVMSIKLFGFIEPAEENRYCVFGAQLEDDENVFFHITHASNKQAIITNVFKSAKELGVGELELVSYAKRSSECFANLGTHLQEEYVIFAVRFTLEELKEVAVNPSDIHVYKKHLQPEKLGVVHLPKGLQLS</sequence>
<dbReference type="RefSeq" id="WP_095603089.1">
    <property type="nucleotide sequence ID" value="NZ_NSKA01000002.1"/>
</dbReference>
<protein>
    <recommendedName>
        <fullName evidence="3">Galectin</fullName>
    </recommendedName>
</protein>
<comment type="caution">
    <text evidence="1">The sequence shown here is derived from an EMBL/GenBank/DDBJ whole genome shotgun (WGS) entry which is preliminary data.</text>
</comment>
<evidence type="ECO:0008006" key="3">
    <source>
        <dbReference type="Google" id="ProtNLM"/>
    </source>
</evidence>
<gene>
    <name evidence="1" type="ORF">CK497_06240</name>
</gene>
<accession>A0ABX4HKE7</accession>
<name>A0ABX4HKE7_9GAMM</name>
<keyword evidence="2" id="KW-1185">Reference proteome</keyword>
<dbReference type="Proteomes" id="UP000218675">
    <property type="component" value="Unassembled WGS sequence"/>
</dbReference>
<evidence type="ECO:0000313" key="1">
    <source>
        <dbReference type="EMBL" id="PAU72715.1"/>
    </source>
</evidence>
<proteinExistence type="predicted"/>